<sequence length="310" mass="34256">MPKFVLYGGKGGVGKTTCAAATALELAGRGERTLLVSTDPAHSLGDAFDVPLTGEPTAIDDDLWGVEADPEQGQAAYQEIVASLAADFRDAGIALTDEDVERLFQAGFVPGSDEIASLQFFLDYADDEWDRVVFDTAPTGHTLRLLTLPDVLSESLSTATKVRGEVRRLVDTARSMVMGPAAFWGKGDGQDEIEAFRDRMDRVAGLLRDPERTDFRVVLLPETLAIEETRRLVDRLESYDVPVETLLVNRVLETAEDGCPRCRDRYESHQRQLDRIREAFSDRAIQVLPDLGPEAYGRDALERLADRIDI</sequence>
<evidence type="ECO:0000256" key="1">
    <source>
        <dbReference type="ARBA" id="ARBA00011040"/>
    </source>
</evidence>
<dbReference type="Proteomes" id="UP000289691">
    <property type="component" value="Unassembled WGS sequence"/>
</dbReference>
<dbReference type="Gene3D" id="3.40.50.300">
    <property type="entry name" value="P-loop containing nucleotide triphosphate hydrolases"/>
    <property type="match status" value="1"/>
</dbReference>
<dbReference type="AlphaFoldDB" id="A0A498KXS9"/>
<dbReference type="InterPro" id="IPR027417">
    <property type="entry name" value="P-loop_NTPase"/>
</dbReference>
<dbReference type="CDD" id="cd02035">
    <property type="entry name" value="ArsA"/>
    <property type="match status" value="1"/>
</dbReference>
<proteinExistence type="inferred from homology"/>
<feature type="domain" description="ArsA/GET3 Anion-transporting ATPase-like" evidence="2">
    <location>
        <begin position="3"/>
        <end position="308"/>
    </location>
</feature>
<dbReference type="PANTHER" id="PTHR10803:SF3">
    <property type="entry name" value="ATPASE GET3"/>
    <property type="match status" value="1"/>
</dbReference>
<dbReference type="GO" id="GO:0016887">
    <property type="term" value="F:ATP hydrolysis activity"/>
    <property type="evidence" value="ECO:0007669"/>
    <property type="project" value="InterPro"/>
</dbReference>
<dbReference type="Pfam" id="PF02374">
    <property type="entry name" value="ArsA_ATPase"/>
    <property type="match status" value="1"/>
</dbReference>
<dbReference type="SUPFAM" id="SSF52540">
    <property type="entry name" value="P-loop containing nucleoside triphosphate hydrolases"/>
    <property type="match status" value="1"/>
</dbReference>
<organism evidence="3 4">
    <name type="scientific">Halorientalis pallida</name>
    <dbReference type="NCBI Taxonomy" id="2479928"/>
    <lineage>
        <taxon>Archaea</taxon>
        <taxon>Methanobacteriati</taxon>
        <taxon>Methanobacteriota</taxon>
        <taxon>Stenosarchaea group</taxon>
        <taxon>Halobacteria</taxon>
        <taxon>Halobacteriales</taxon>
        <taxon>Haloarculaceae</taxon>
        <taxon>Halorientalis</taxon>
    </lineage>
</organism>
<dbReference type="PANTHER" id="PTHR10803">
    <property type="entry name" value="ARSENICAL PUMP-DRIVING ATPASE ARSENITE-TRANSLOCATING ATPASE"/>
    <property type="match status" value="1"/>
</dbReference>
<keyword evidence="4" id="KW-1185">Reference proteome</keyword>
<reference evidence="3 4" key="1">
    <citation type="submission" date="2019-01" db="EMBL/GenBank/DDBJ databases">
        <title>Halorientalis sp. F13-25 a new haloarchaeum isolated from hypersaline water.</title>
        <authorList>
            <person name="Ana D.-V."/>
            <person name="Cristina S.-P."/>
            <person name="Antonio V."/>
        </authorList>
    </citation>
    <scope>NUCLEOTIDE SEQUENCE [LARGE SCALE GENOMIC DNA]</scope>
    <source>
        <strain evidence="3 4">F13-25</strain>
    </source>
</reference>
<dbReference type="InterPro" id="IPR016300">
    <property type="entry name" value="ATPase_ArsA/GET3"/>
</dbReference>
<dbReference type="RefSeq" id="WP_129068597.1">
    <property type="nucleotide sequence ID" value="NZ_RDFA01000003.1"/>
</dbReference>
<gene>
    <name evidence="3" type="ORF">EAF64_08690</name>
</gene>
<evidence type="ECO:0000313" key="4">
    <source>
        <dbReference type="Proteomes" id="UP000289691"/>
    </source>
</evidence>
<dbReference type="NCBIfam" id="TIGR00345">
    <property type="entry name" value="GET3_arsA_TRC40"/>
    <property type="match status" value="1"/>
</dbReference>
<protein>
    <submittedName>
        <fullName evidence="3">Arsenic-transporting ATPase</fullName>
    </submittedName>
</protein>
<comment type="caution">
    <text evidence="3">The sequence shown here is derived from an EMBL/GenBank/DDBJ whole genome shotgun (WGS) entry which is preliminary data.</text>
</comment>
<comment type="similarity">
    <text evidence="1">Belongs to the arsA ATPase family.</text>
</comment>
<accession>A0A498KXS9</accession>
<dbReference type="InterPro" id="IPR025723">
    <property type="entry name" value="ArsA/GET3_ATPase-like"/>
</dbReference>
<dbReference type="OrthoDB" id="46198at2157"/>
<dbReference type="EMBL" id="RDFA01000003">
    <property type="protein sequence ID" value="RXK49000.1"/>
    <property type="molecule type" value="Genomic_DNA"/>
</dbReference>
<dbReference type="GO" id="GO:0005524">
    <property type="term" value="F:ATP binding"/>
    <property type="evidence" value="ECO:0007669"/>
    <property type="project" value="InterPro"/>
</dbReference>
<name>A0A498KXS9_9EURY</name>
<evidence type="ECO:0000313" key="3">
    <source>
        <dbReference type="EMBL" id="RXK49000.1"/>
    </source>
</evidence>
<evidence type="ECO:0000259" key="2">
    <source>
        <dbReference type="Pfam" id="PF02374"/>
    </source>
</evidence>